<dbReference type="InterPro" id="IPR013324">
    <property type="entry name" value="RNA_pol_sigma_r3/r4-like"/>
</dbReference>
<evidence type="ECO:0000313" key="4">
    <source>
        <dbReference type="Proteomes" id="UP001202674"/>
    </source>
</evidence>
<dbReference type="GO" id="GO:0016987">
    <property type="term" value="F:sigma factor activity"/>
    <property type="evidence" value="ECO:0007669"/>
    <property type="project" value="InterPro"/>
</dbReference>
<organism evidence="3 4">
    <name type="scientific">Natranaeroarchaeum aerophilus</name>
    <dbReference type="NCBI Taxonomy" id="2917711"/>
    <lineage>
        <taxon>Archaea</taxon>
        <taxon>Methanobacteriati</taxon>
        <taxon>Methanobacteriota</taxon>
        <taxon>Stenosarchaea group</taxon>
        <taxon>Halobacteria</taxon>
        <taxon>Halobacteriales</taxon>
        <taxon>Natronoarchaeaceae</taxon>
        <taxon>Natranaeroarchaeum</taxon>
    </lineage>
</organism>
<evidence type="ECO:0000256" key="1">
    <source>
        <dbReference type="SAM" id="MobiDB-lite"/>
    </source>
</evidence>
<dbReference type="SUPFAM" id="SSF88659">
    <property type="entry name" value="Sigma3 and sigma4 domains of RNA polymerase sigma factors"/>
    <property type="match status" value="1"/>
</dbReference>
<dbReference type="GO" id="GO:0003677">
    <property type="term" value="F:DNA binding"/>
    <property type="evidence" value="ECO:0007669"/>
    <property type="project" value="InterPro"/>
</dbReference>
<dbReference type="AlphaFoldDB" id="A0AAE3K697"/>
<dbReference type="InterPro" id="IPR036388">
    <property type="entry name" value="WH-like_DNA-bd_sf"/>
</dbReference>
<keyword evidence="4" id="KW-1185">Reference proteome</keyword>
<comment type="caution">
    <text evidence="3">The sequence shown here is derived from an EMBL/GenBank/DDBJ whole genome shotgun (WGS) entry which is preliminary data.</text>
</comment>
<dbReference type="RefSeq" id="WP_250594431.1">
    <property type="nucleotide sequence ID" value="NZ_JAKRVY010000001.1"/>
</dbReference>
<evidence type="ECO:0000313" key="3">
    <source>
        <dbReference type="EMBL" id="MCL9812594.1"/>
    </source>
</evidence>
<dbReference type="Proteomes" id="UP001202674">
    <property type="component" value="Unassembled WGS sequence"/>
</dbReference>
<accession>A0AAE3K697</accession>
<reference evidence="3 4" key="1">
    <citation type="journal article" date="2022" name="Syst. Appl. Microbiol.">
        <title>Natronocalculus amylovorans gen. nov., sp. nov., and Natranaeroarchaeum aerophilus sp. nov., dominant culturable amylolytic natronoarchaea from hypersaline soda lakes in southwestern Siberia.</title>
        <authorList>
            <person name="Sorokin D.Y."/>
            <person name="Elcheninov A.G."/>
            <person name="Khizhniak T.V."/>
            <person name="Koenen M."/>
            <person name="Bale N.J."/>
            <person name="Damste J.S.S."/>
            <person name="Kublanov I.V."/>
        </authorList>
    </citation>
    <scope>NUCLEOTIDE SEQUENCE [LARGE SCALE GENOMIC DNA]</scope>
    <source>
        <strain evidence="3 4">AArc-St1-1</strain>
    </source>
</reference>
<dbReference type="Pfam" id="PF08281">
    <property type="entry name" value="Sigma70_r4_2"/>
    <property type="match status" value="1"/>
</dbReference>
<sequence length="69" mass="7861">MSQSQLPEFVGVRREDLDKLTDAERKAYVACRINGVGVREQARFSERSPGTVGNLLRRAEKKLDQRGDR</sequence>
<gene>
    <name evidence="3" type="ORF">AArcSt11_02865</name>
</gene>
<dbReference type="Gene3D" id="1.10.10.10">
    <property type="entry name" value="Winged helix-like DNA-binding domain superfamily/Winged helix DNA-binding domain"/>
    <property type="match status" value="1"/>
</dbReference>
<feature type="domain" description="RNA polymerase sigma factor 70 region 4 type 2" evidence="2">
    <location>
        <begin position="17"/>
        <end position="63"/>
    </location>
</feature>
<dbReference type="InterPro" id="IPR013249">
    <property type="entry name" value="RNA_pol_sigma70_r4_t2"/>
</dbReference>
<proteinExistence type="predicted"/>
<feature type="compositionally biased region" description="Basic and acidic residues" evidence="1">
    <location>
        <begin position="57"/>
        <end position="69"/>
    </location>
</feature>
<protein>
    <submittedName>
        <fullName evidence="3">Sigma-70 region 4 domain-containing protein</fullName>
    </submittedName>
</protein>
<dbReference type="GO" id="GO:0006352">
    <property type="term" value="P:DNA-templated transcription initiation"/>
    <property type="evidence" value="ECO:0007669"/>
    <property type="project" value="InterPro"/>
</dbReference>
<evidence type="ECO:0000259" key="2">
    <source>
        <dbReference type="Pfam" id="PF08281"/>
    </source>
</evidence>
<dbReference type="EMBL" id="JAKRVY010000001">
    <property type="protein sequence ID" value="MCL9812594.1"/>
    <property type="molecule type" value="Genomic_DNA"/>
</dbReference>
<feature type="region of interest" description="Disordered" evidence="1">
    <location>
        <begin position="44"/>
        <end position="69"/>
    </location>
</feature>
<name>A0AAE3K697_9EURY</name>